<organism evidence="9">
    <name type="scientific">Tanacetum cinerariifolium</name>
    <name type="common">Dalmatian daisy</name>
    <name type="synonym">Chrysanthemum cinerariifolium</name>
    <dbReference type="NCBI Taxonomy" id="118510"/>
    <lineage>
        <taxon>Eukaryota</taxon>
        <taxon>Viridiplantae</taxon>
        <taxon>Streptophyta</taxon>
        <taxon>Embryophyta</taxon>
        <taxon>Tracheophyta</taxon>
        <taxon>Spermatophyta</taxon>
        <taxon>Magnoliopsida</taxon>
        <taxon>eudicotyledons</taxon>
        <taxon>Gunneridae</taxon>
        <taxon>Pentapetalae</taxon>
        <taxon>asterids</taxon>
        <taxon>campanulids</taxon>
        <taxon>Asterales</taxon>
        <taxon>Asteraceae</taxon>
        <taxon>Asteroideae</taxon>
        <taxon>Anthemideae</taxon>
        <taxon>Anthemidinae</taxon>
        <taxon>Tanacetum</taxon>
    </lineage>
</organism>
<dbReference type="Gene3D" id="2.40.70.10">
    <property type="entry name" value="Acid Proteases"/>
    <property type="match status" value="1"/>
</dbReference>
<feature type="compositionally biased region" description="Basic and acidic residues" evidence="6">
    <location>
        <begin position="336"/>
        <end position="348"/>
    </location>
</feature>
<dbReference type="PROSITE" id="PS50994">
    <property type="entry name" value="INTEGRASE"/>
    <property type="match status" value="1"/>
</dbReference>
<gene>
    <name evidence="9" type="ORF">Tci_023907</name>
</gene>
<dbReference type="SUPFAM" id="SSF57756">
    <property type="entry name" value="Retrovirus zinc finger-like domains"/>
    <property type="match status" value="1"/>
</dbReference>
<name>A0A6L2KSJ1_TANCI</name>
<feature type="region of interest" description="Disordered" evidence="6">
    <location>
        <begin position="336"/>
        <end position="366"/>
    </location>
</feature>
<dbReference type="InterPro" id="IPR021109">
    <property type="entry name" value="Peptidase_aspartic_dom_sf"/>
</dbReference>
<dbReference type="Gene3D" id="3.30.420.10">
    <property type="entry name" value="Ribonuclease H-like superfamily/Ribonuclease H"/>
    <property type="match status" value="1"/>
</dbReference>
<dbReference type="Pfam" id="PF08284">
    <property type="entry name" value="RVP_2"/>
    <property type="match status" value="1"/>
</dbReference>
<dbReference type="SUPFAM" id="SSF56672">
    <property type="entry name" value="DNA/RNA polymerases"/>
    <property type="match status" value="1"/>
</dbReference>
<feature type="coiled-coil region" evidence="5">
    <location>
        <begin position="2135"/>
        <end position="2162"/>
    </location>
</feature>
<dbReference type="InterPro" id="IPR050951">
    <property type="entry name" value="Retrovirus_Pol_polyprotein"/>
</dbReference>
<reference evidence="9" key="1">
    <citation type="journal article" date="2019" name="Sci. Rep.">
        <title>Draft genome of Tanacetum cinerariifolium, the natural source of mosquito coil.</title>
        <authorList>
            <person name="Yamashiro T."/>
            <person name="Shiraishi A."/>
            <person name="Satake H."/>
            <person name="Nakayama K."/>
        </authorList>
    </citation>
    <scope>NUCLEOTIDE SEQUENCE</scope>
</reference>
<dbReference type="GO" id="GO:0015074">
    <property type="term" value="P:DNA integration"/>
    <property type="evidence" value="ECO:0007669"/>
    <property type="project" value="InterPro"/>
</dbReference>
<dbReference type="SMART" id="SM00343">
    <property type="entry name" value="ZnF_C2HC"/>
    <property type="match status" value="3"/>
</dbReference>
<keyword evidence="9" id="KW-0808">Transferase</keyword>
<protein>
    <submittedName>
        <fullName evidence="9">Reverse transcriptase domain-containing protein</fullName>
    </submittedName>
</protein>
<evidence type="ECO:0000313" key="9">
    <source>
        <dbReference type="EMBL" id="GEU51929.1"/>
    </source>
</evidence>
<evidence type="ECO:0000256" key="4">
    <source>
        <dbReference type="PROSITE-ProRule" id="PRU00047"/>
    </source>
</evidence>
<dbReference type="GO" id="GO:0003677">
    <property type="term" value="F:DNA binding"/>
    <property type="evidence" value="ECO:0007669"/>
    <property type="project" value="UniProtKB-KW"/>
</dbReference>
<feature type="domain" description="CCHC-type" evidence="7">
    <location>
        <begin position="426"/>
        <end position="441"/>
    </location>
</feature>
<evidence type="ECO:0000256" key="3">
    <source>
        <dbReference type="ARBA" id="ARBA00023125"/>
    </source>
</evidence>
<keyword evidence="4" id="KW-0479">Metal-binding</keyword>
<keyword evidence="9" id="KW-0695">RNA-directed DNA polymerase</keyword>
<dbReference type="EMBL" id="BKCJ010002940">
    <property type="protein sequence ID" value="GEU51929.1"/>
    <property type="molecule type" value="Genomic_DNA"/>
</dbReference>
<dbReference type="Pfam" id="PF00098">
    <property type="entry name" value="zf-CCHC"/>
    <property type="match status" value="2"/>
</dbReference>
<dbReference type="Pfam" id="PF03732">
    <property type="entry name" value="Retrotrans_gag"/>
    <property type="match status" value="1"/>
</dbReference>
<dbReference type="CDD" id="cd09274">
    <property type="entry name" value="RNase_HI_RT_Ty3"/>
    <property type="match status" value="1"/>
</dbReference>
<evidence type="ECO:0000256" key="5">
    <source>
        <dbReference type="SAM" id="Coils"/>
    </source>
</evidence>
<dbReference type="InterPro" id="IPR012337">
    <property type="entry name" value="RNaseH-like_sf"/>
</dbReference>
<keyword evidence="9" id="KW-0548">Nucleotidyltransferase</keyword>
<keyword evidence="3" id="KW-0238">DNA-binding</keyword>
<accession>A0A6L2KSJ1</accession>
<dbReference type="SUPFAM" id="SSF50630">
    <property type="entry name" value="Acid proteases"/>
    <property type="match status" value="1"/>
</dbReference>
<dbReference type="CDD" id="cd00303">
    <property type="entry name" value="retropepsin_like"/>
    <property type="match status" value="1"/>
</dbReference>
<dbReference type="PANTHER" id="PTHR37984:SF15">
    <property type="entry name" value="INTEGRASE CATALYTIC DOMAIN-CONTAINING PROTEIN"/>
    <property type="match status" value="1"/>
</dbReference>
<keyword evidence="5" id="KW-0175">Coiled coil</keyword>
<dbReference type="Gene3D" id="3.10.10.10">
    <property type="entry name" value="HIV Type 1 Reverse Transcriptase, subunit A, domain 1"/>
    <property type="match status" value="2"/>
</dbReference>
<dbReference type="InterPro" id="IPR036875">
    <property type="entry name" value="Znf_CCHC_sf"/>
</dbReference>
<dbReference type="GO" id="GO:0008270">
    <property type="term" value="F:zinc ion binding"/>
    <property type="evidence" value="ECO:0007669"/>
    <property type="project" value="UniProtKB-KW"/>
</dbReference>
<dbReference type="InterPro" id="IPR036397">
    <property type="entry name" value="RNaseH_sf"/>
</dbReference>
<keyword evidence="2" id="KW-0064">Aspartyl protease</keyword>
<feature type="domain" description="Integrase catalytic" evidence="8">
    <location>
        <begin position="871"/>
        <end position="1037"/>
    </location>
</feature>
<comment type="caution">
    <text evidence="9">The sequence shown here is derived from an EMBL/GenBank/DDBJ whole genome shotgun (WGS) entry which is preliminary data.</text>
</comment>
<keyword evidence="4" id="KW-0863">Zinc-finger</keyword>
<dbReference type="PROSITE" id="PS50158">
    <property type="entry name" value="ZF_CCHC"/>
    <property type="match status" value="1"/>
</dbReference>
<dbReference type="FunFam" id="3.10.20.370:FF:000001">
    <property type="entry name" value="Retrovirus-related Pol polyprotein from transposon 17.6-like protein"/>
    <property type="match status" value="1"/>
</dbReference>
<dbReference type="InterPro" id="IPR001584">
    <property type="entry name" value="Integrase_cat-core"/>
</dbReference>
<proteinExistence type="predicted"/>
<keyword evidence="2" id="KW-0378">Hydrolase</keyword>
<dbReference type="Gene3D" id="3.30.70.270">
    <property type="match status" value="1"/>
</dbReference>
<dbReference type="GO" id="GO:0006508">
    <property type="term" value="P:proteolysis"/>
    <property type="evidence" value="ECO:0007669"/>
    <property type="project" value="UniProtKB-KW"/>
</dbReference>
<keyword evidence="4" id="KW-0862">Zinc</keyword>
<dbReference type="SUPFAM" id="SSF53098">
    <property type="entry name" value="Ribonuclease H-like"/>
    <property type="match status" value="1"/>
</dbReference>
<feature type="coiled-coil region" evidence="5">
    <location>
        <begin position="1430"/>
        <end position="1520"/>
    </location>
</feature>
<dbReference type="InterPro" id="IPR041577">
    <property type="entry name" value="RT_RNaseH_2"/>
</dbReference>
<evidence type="ECO:0000259" key="7">
    <source>
        <dbReference type="PROSITE" id="PS50158"/>
    </source>
</evidence>
<dbReference type="Pfam" id="PF17919">
    <property type="entry name" value="RT_RNaseH_2"/>
    <property type="match status" value="1"/>
</dbReference>
<sequence length="2292" mass="263538">MVASTQALIDAFAAGSSPFPLPPTSPAYDQEPLDHRTAMIRIRDDIPEEDTPPRRRFVLTAPLHGCDIAESSTAAARAPRDRPQDIRLKIDVVRGQRTAYKTELHKVHNAYLSYEAQNRALLARLETLETHMSHMKWQRQSAEDLAVTQMMRIHALEARARIDTVEDADSSWTEGVVGLSKWLKKMESVFHISSCAIDNQVKFATCTLLGDALTWWNGHVRTLGHEAAYVMTWGTLKKKMTDKYCPKGEIKKLKIKLWNLRVKGNDVAAYTQRFQELALMCTKFLTDETKKVDKYISGLPDNIHRNVMSARPKTLDETIGLANDLMDQKLRTYAERQNENKRKADDSSRNNQQQPHKKQNVARAYTVGPGEKKVYTEDLPLYTKCNYHHTMQCVPKCGKCKRYGHTTTDYRVNTNNNNKNQKSRACYECGNTGHIKRNCPKLNNHGNGVAQGRAYVLGGRDASLDSNIIMGTFFLNNRYAIILFDTGADRSFVSTTFSALIDITPTTLENHYDVELADGKIIGVNTIVRGCTLNFMDHPFNIDLMPVPLGSFDVIIGMDWLTKYHGVIICDEKIVCIPFGREMLIFQGNGDNQREESRLNIISCTKAQEYLSKGCIPPARQVEFQIDLVPGAALVARAPYRLPPSKMKELAEQLQELSDKGFKRPSSLPWGAPNCCPLPRIDDLFDQLQGSSVYLKIDLRSGYHQLRVREKDIPKTAFRTRYEHYEFQGEKEEVAFHLIKQKLCSTPILALPKGSEKFIVYCDASHKGLGAVLMQNEKVIAYASWQLKIHEKNYTTHDLELGAVVFTLKMWRHYLYGTSDYDCDIRYNPSKANVMADALSRKEQSRPIRVRALVMTIGVNLPMEILEAQAKALKPENLKWKWEKITMDFITKLPKSTNGYDTIWVIVDRLTKSTHFIQMRENDPMEKLMKLYMKEIVTRHDVPVFIISDRDGRFMSLFWQALHKALGTRLDMITAYHPKTNDQSERTIQTLEDMLRACVIDFRISWDRHLPLVEFSYKNSYHTSIKAAPFEALCGRQCRSPVCWAEVRDAQLTGPKIIHETTKKIVQIKSRIQATRDRQKSYVDLKRKPMDFQVGDRVMLKKCLSDESLVILLDELCIDDKLHFVEEPVEIMDREIKRLKRSRIPIIKVRWNSKRGLEFTWEREDQFKQKYPHLFIKTAPSLSAKGEYFIWAIRMEEYLAHRDYALWEVILNGNDAVEYTKYAAGKEVEVPPTTAKDILARTREKKARSALLMVVPDVDLPRSLPSAWSNVSLIMINIKGFDDMDIDDLYNTLKAYEGQGSSSYVDEVMYSFFAKKSSSPQLDYEDLEQVDSDDMEEIDLKWHLAMISMRVNRFYRRTGKKLQFNKKEPVGFDKTKVECFNCHKRGHFSYLAAEDEPINYALMAYTSKPSSSSSSDSEVNSCSKNYVEAYNKLQKMYDKQRVKLDKANLKSVAYERGLKSTEAQIVQYQKNEVILEEKISVLEWQVKEKTNLLIYHKTLLYEALKEKDEVLKEKEELKAKLYFWGKENGVNILKLIDEGPFQMGIVREPLAEGTEGAPHLGHERPWIYSDLSPEEKDRHLGQCEDAPGRGGGAAGYEGVQNRVGNANPGQARLVKCYNCNGTGHIARNYTQPKHPQNSEYYKDNMLLIQAQENGVALDAEQLLFLAGGQDNAIDDNVDEQPIQDLAHNMDNVLQADDCDAFDSDVDKALTAQTMFMANRSSANPLTDEVGSSYDSDILSEYVKDNALPVVHIVKNSLTAELATYKEQVKLYERRAKFKLIKREQKINEQLRLVICDHNFKENIKKELHSIKLQLASTINHNKSMVKEVTFLKKDFKQKENKYLEDFLDMKSLKEKVEDRLFKPDQSLQTVHMLCRPKPYYNELNKVAIGYKNPLCLTRAKKVQPALYNGHEIIKDNHVPAIVYNTEDSLEIAEITRRKINDNIKDPECMTHKVKIAPHDYSKENFLATFTPQNQLTLEQILWSQDLIKLKSEALKEQTIVSRPIKALMVYPPNTPTTLVPRVLPTKSQVKIHIFTLIQLFSEFDKTCKKRITPTRLTEGERGFEQTKECYLKEARCLELEVELSNLRDKSHHDNHEELVNRFSKLETIKKQISHLQKTRIDTDRTLKVRTADSHITQLTKKVTNLQAQNDLIRAENDKIKQHYKELYDSIKITRAKHIEQVTALTTENMNLKAQILDKVNSVSKDHVKPKFLAPGKYAIDVEPIVPRLRNNREAHLDYLKHLKESAKTIRDIVEEAKVVRTLDRSIVPACRYTKHSQELLEYVIDTCPQDSH</sequence>
<dbReference type="InterPro" id="IPR005162">
    <property type="entry name" value="Retrotrans_gag_dom"/>
</dbReference>
<dbReference type="InterPro" id="IPR043502">
    <property type="entry name" value="DNA/RNA_pol_sf"/>
</dbReference>
<dbReference type="GO" id="GO:0004190">
    <property type="term" value="F:aspartic-type endopeptidase activity"/>
    <property type="evidence" value="ECO:0007669"/>
    <property type="project" value="UniProtKB-KW"/>
</dbReference>
<dbReference type="Gene3D" id="4.10.60.10">
    <property type="entry name" value="Zinc finger, CCHC-type"/>
    <property type="match status" value="1"/>
</dbReference>
<dbReference type="InterPro" id="IPR001878">
    <property type="entry name" value="Znf_CCHC"/>
</dbReference>
<evidence type="ECO:0000256" key="2">
    <source>
        <dbReference type="ARBA" id="ARBA00022750"/>
    </source>
</evidence>
<dbReference type="PANTHER" id="PTHR37984">
    <property type="entry name" value="PROTEIN CBG26694"/>
    <property type="match status" value="1"/>
</dbReference>
<keyword evidence="1" id="KW-0645">Protease</keyword>
<dbReference type="InterPro" id="IPR043128">
    <property type="entry name" value="Rev_trsase/Diguanyl_cyclase"/>
</dbReference>
<evidence type="ECO:0000256" key="1">
    <source>
        <dbReference type="ARBA" id="ARBA00022670"/>
    </source>
</evidence>
<evidence type="ECO:0000256" key="6">
    <source>
        <dbReference type="SAM" id="MobiDB-lite"/>
    </source>
</evidence>
<dbReference type="GO" id="GO:0003964">
    <property type="term" value="F:RNA-directed DNA polymerase activity"/>
    <property type="evidence" value="ECO:0007669"/>
    <property type="project" value="UniProtKB-KW"/>
</dbReference>
<evidence type="ECO:0000259" key="8">
    <source>
        <dbReference type="PROSITE" id="PS50994"/>
    </source>
</evidence>